<dbReference type="InterPro" id="IPR011050">
    <property type="entry name" value="Pectin_lyase_fold/virulence"/>
</dbReference>
<feature type="signal peptide" evidence="1">
    <location>
        <begin position="1"/>
        <end position="17"/>
    </location>
</feature>
<name>A0A9D9H7X2_9BACT</name>
<gene>
    <name evidence="2" type="ORF">IAC23_01660</name>
</gene>
<evidence type="ECO:0008006" key="4">
    <source>
        <dbReference type="Google" id="ProtNLM"/>
    </source>
</evidence>
<dbReference type="PANTHER" id="PTHR41339:SF1">
    <property type="entry name" value="SECRETED PROTEIN"/>
    <property type="match status" value="1"/>
</dbReference>
<proteinExistence type="predicted"/>
<dbReference type="SUPFAM" id="SSF51126">
    <property type="entry name" value="Pectin lyase-like"/>
    <property type="match status" value="1"/>
</dbReference>
<evidence type="ECO:0000256" key="1">
    <source>
        <dbReference type="SAM" id="SignalP"/>
    </source>
</evidence>
<comment type="caution">
    <text evidence="2">The sequence shown here is derived from an EMBL/GenBank/DDBJ whole genome shotgun (WGS) entry which is preliminary data.</text>
</comment>
<accession>A0A9D9H7X2</accession>
<organism evidence="2 3">
    <name type="scientific">Candidatus Cryptobacteroides merdavium</name>
    <dbReference type="NCBI Taxonomy" id="2840769"/>
    <lineage>
        <taxon>Bacteria</taxon>
        <taxon>Pseudomonadati</taxon>
        <taxon>Bacteroidota</taxon>
        <taxon>Bacteroidia</taxon>
        <taxon>Bacteroidales</taxon>
        <taxon>Candidatus Cryptobacteroides</taxon>
    </lineage>
</organism>
<keyword evidence="1" id="KW-0732">Signal</keyword>
<dbReference type="Proteomes" id="UP000823619">
    <property type="component" value="Unassembled WGS sequence"/>
</dbReference>
<dbReference type="AlphaFoldDB" id="A0A9D9H7X2"/>
<dbReference type="Gene3D" id="2.160.20.10">
    <property type="entry name" value="Single-stranded right-handed beta-helix, Pectin lyase-like"/>
    <property type="match status" value="1"/>
</dbReference>
<dbReference type="EMBL" id="JADIMO010000020">
    <property type="protein sequence ID" value="MBO8444390.1"/>
    <property type="molecule type" value="Genomic_DNA"/>
</dbReference>
<dbReference type="PROSITE" id="PS51257">
    <property type="entry name" value="PROKAR_LIPOPROTEIN"/>
    <property type="match status" value="1"/>
</dbReference>
<dbReference type="InterPro" id="IPR012334">
    <property type="entry name" value="Pectin_lyas_fold"/>
</dbReference>
<sequence>MKTIRFFISALAAVSMAACFTSCDKNGTDDTDGPVVLDGGEISGRYSQDLTLRKGEYRLTGSLQIQAPATLTIEPGTTITSDVTDGNIIYILIERGAKIIAEGTESEPIVMTAETPVAGAWGGLHICGYAHTNAGSDTMSEIGNAPYGGSNDADNSGSLRYIRIQYSGLALDSEHEANGISLYGVGNGTKISYIHVSDGSDDGIEFFGGSVNIDHCIVENCTDDSFDWTEGWNGTAEYIIAYQSVAECDCLMECDNNGDNNDATPVAHPTIRYATFIGNNSSDNSRGLRFREGTQVTLANALVTGKPSPITLETSQTVASFDNSVSSITNTYISGQLVNEEGSGYDNSDFASATGNHADYDFSGVFSNNYVGMIGQSGAVASDNDWTAWTRM</sequence>
<protein>
    <recommendedName>
        <fullName evidence="4">Right handed beta helix domain-containing protein</fullName>
    </recommendedName>
</protein>
<evidence type="ECO:0000313" key="3">
    <source>
        <dbReference type="Proteomes" id="UP000823619"/>
    </source>
</evidence>
<dbReference type="PANTHER" id="PTHR41339">
    <property type="entry name" value="LIPL48"/>
    <property type="match status" value="1"/>
</dbReference>
<reference evidence="2" key="2">
    <citation type="journal article" date="2021" name="PeerJ">
        <title>Extensive microbial diversity within the chicken gut microbiome revealed by metagenomics and culture.</title>
        <authorList>
            <person name="Gilroy R."/>
            <person name="Ravi A."/>
            <person name="Getino M."/>
            <person name="Pursley I."/>
            <person name="Horton D.L."/>
            <person name="Alikhan N.F."/>
            <person name="Baker D."/>
            <person name="Gharbi K."/>
            <person name="Hall N."/>
            <person name="Watson M."/>
            <person name="Adriaenssens E.M."/>
            <person name="Foster-Nyarko E."/>
            <person name="Jarju S."/>
            <person name="Secka A."/>
            <person name="Antonio M."/>
            <person name="Oren A."/>
            <person name="Chaudhuri R.R."/>
            <person name="La Ragione R."/>
            <person name="Hildebrand F."/>
            <person name="Pallen M.J."/>
        </authorList>
    </citation>
    <scope>NUCLEOTIDE SEQUENCE</scope>
    <source>
        <strain evidence="2">D5-748</strain>
    </source>
</reference>
<evidence type="ECO:0000313" key="2">
    <source>
        <dbReference type="EMBL" id="MBO8444390.1"/>
    </source>
</evidence>
<reference evidence="2" key="1">
    <citation type="submission" date="2020-10" db="EMBL/GenBank/DDBJ databases">
        <authorList>
            <person name="Gilroy R."/>
        </authorList>
    </citation>
    <scope>NUCLEOTIDE SEQUENCE</scope>
    <source>
        <strain evidence="2">D5-748</strain>
    </source>
</reference>
<feature type="chain" id="PRO_5038504425" description="Right handed beta helix domain-containing protein" evidence="1">
    <location>
        <begin position="18"/>
        <end position="392"/>
    </location>
</feature>